<dbReference type="OrthoDB" id="9797252at2"/>
<dbReference type="Gene3D" id="3.40.50.150">
    <property type="entry name" value="Vaccinia Virus protein VP39"/>
    <property type="match status" value="1"/>
</dbReference>
<gene>
    <name evidence="5" type="ORF">EBN03_32310</name>
</gene>
<dbReference type="PANTHER" id="PTHR44942">
    <property type="entry name" value="METHYLTRANSF_11 DOMAIN-CONTAINING PROTEIN"/>
    <property type="match status" value="1"/>
</dbReference>
<dbReference type="GO" id="GO:0032259">
    <property type="term" value="P:methylation"/>
    <property type="evidence" value="ECO:0007669"/>
    <property type="project" value="UniProtKB-KW"/>
</dbReference>
<dbReference type="SUPFAM" id="SSF53335">
    <property type="entry name" value="S-adenosyl-L-methionine-dependent methyltransferases"/>
    <property type="match status" value="1"/>
</dbReference>
<dbReference type="PANTHER" id="PTHR44942:SF4">
    <property type="entry name" value="METHYLTRANSFERASE TYPE 11 DOMAIN-CONTAINING PROTEIN"/>
    <property type="match status" value="1"/>
</dbReference>
<evidence type="ECO:0000256" key="3">
    <source>
        <dbReference type="ARBA" id="ARBA00022679"/>
    </source>
</evidence>
<evidence type="ECO:0000259" key="4">
    <source>
        <dbReference type="Pfam" id="PF08241"/>
    </source>
</evidence>
<accession>A0A3M2KQJ8</accession>
<comment type="caution">
    <text evidence="5">The sequence shown here is derived from an EMBL/GenBank/DDBJ whole genome shotgun (WGS) entry which is preliminary data.</text>
</comment>
<dbReference type="CDD" id="cd02440">
    <property type="entry name" value="AdoMet_MTases"/>
    <property type="match status" value="1"/>
</dbReference>
<dbReference type="Pfam" id="PF08241">
    <property type="entry name" value="Methyltransf_11"/>
    <property type="match status" value="1"/>
</dbReference>
<reference evidence="5 6" key="1">
    <citation type="submission" date="2018-10" db="EMBL/GenBank/DDBJ databases">
        <title>Isolation from cow dung.</title>
        <authorList>
            <person name="Ling L."/>
        </authorList>
    </citation>
    <scope>NUCLEOTIDE SEQUENCE [LARGE SCALE GENOMIC DNA]</scope>
    <source>
        <strain evidence="5 6">NEAU-LL90</strain>
    </source>
</reference>
<evidence type="ECO:0000313" key="6">
    <source>
        <dbReference type="Proteomes" id="UP000279275"/>
    </source>
</evidence>
<evidence type="ECO:0000256" key="2">
    <source>
        <dbReference type="ARBA" id="ARBA00022603"/>
    </source>
</evidence>
<dbReference type="AlphaFoldDB" id="A0A3M2KQJ8"/>
<sequence length="216" mass="24008">MKTTTATRGFNDLITGSFDRLAQAYDFPLLQRVVYQPPQDEAIAELRAARSRRVADIGCGTGVLTTRIDRVLAPEQVFGVDPSAGMLAQARARSNRITWLESCAEELPFEDRALDAVVTTTAFHFFDQPAALREFARVLEPGGLVVIATVHFDGPLVRPLQELTRHSLSPAHTPSPAETRMLLDEAGFTVTDQRRISRKLPNWLVPDVITVAHRHR</sequence>
<organism evidence="5 6">
    <name type="scientific">Nocardia stercoris</name>
    <dbReference type="NCBI Taxonomy" id="2483361"/>
    <lineage>
        <taxon>Bacteria</taxon>
        <taxon>Bacillati</taxon>
        <taxon>Actinomycetota</taxon>
        <taxon>Actinomycetes</taxon>
        <taxon>Mycobacteriales</taxon>
        <taxon>Nocardiaceae</taxon>
        <taxon>Nocardia</taxon>
    </lineage>
</organism>
<dbReference type="InterPro" id="IPR051052">
    <property type="entry name" value="Diverse_substrate_MTase"/>
</dbReference>
<keyword evidence="6" id="KW-1185">Reference proteome</keyword>
<comment type="similarity">
    <text evidence="1">Belongs to the methyltransferase superfamily.</text>
</comment>
<keyword evidence="2 5" id="KW-0489">Methyltransferase</keyword>
<dbReference type="GO" id="GO:0008757">
    <property type="term" value="F:S-adenosylmethionine-dependent methyltransferase activity"/>
    <property type="evidence" value="ECO:0007669"/>
    <property type="project" value="InterPro"/>
</dbReference>
<dbReference type="InterPro" id="IPR013216">
    <property type="entry name" value="Methyltransf_11"/>
</dbReference>
<proteinExistence type="inferred from homology"/>
<protein>
    <submittedName>
        <fullName evidence="5">Methyltransferase domain-containing protein</fullName>
    </submittedName>
</protein>
<name>A0A3M2KQJ8_9NOCA</name>
<dbReference type="EMBL" id="RFFH01000028">
    <property type="protein sequence ID" value="RMI27922.1"/>
    <property type="molecule type" value="Genomic_DNA"/>
</dbReference>
<keyword evidence="3 5" id="KW-0808">Transferase</keyword>
<dbReference type="RefSeq" id="WP_122191966.1">
    <property type="nucleotide sequence ID" value="NZ_RFFH01000028.1"/>
</dbReference>
<dbReference type="Proteomes" id="UP000279275">
    <property type="component" value="Unassembled WGS sequence"/>
</dbReference>
<dbReference type="InterPro" id="IPR029063">
    <property type="entry name" value="SAM-dependent_MTases_sf"/>
</dbReference>
<evidence type="ECO:0000313" key="5">
    <source>
        <dbReference type="EMBL" id="RMI27922.1"/>
    </source>
</evidence>
<evidence type="ECO:0000256" key="1">
    <source>
        <dbReference type="ARBA" id="ARBA00008361"/>
    </source>
</evidence>
<feature type="domain" description="Methyltransferase type 11" evidence="4">
    <location>
        <begin position="56"/>
        <end position="147"/>
    </location>
</feature>